<dbReference type="PIRSF" id="PIRSF016578">
    <property type="entry name" value="HsaA"/>
    <property type="match status" value="1"/>
</dbReference>
<keyword evidence="1" id="KW-0560">Oxidoreductase</keyword>
<evidence type="ECO:0000259" key="4">
    <source>
        <dbReference type="Pfam" id="PF08028"/>
    </source>
</evidence>
<dbReference type="GO" id="GO:0033539">
    <property type="term" value="P:fatty acid beta-oxidation using acyl-CoA dehydrogenase"/>
    <property type="evidence" value="ECO:0007669"/>
    <property type="project" value="TreeGrafter"/>
</dbReference>
<dbReference type="EMBL" id="BMJM01000004">
    <property type="protein sequence ID" value="GGE09364.1"/>
    <property type="molecule type" value="Genomic_DNA"/>
</dbReference>
<dbReference type="InterPro" id="IPR013107">
    <property type="entry name" value="Acyl-CoA_DH_C"/>
</dbReference>
<dbReference type="Gene3D" id="1.10.540.10">
    <property type="entry name" value="Acyl-CoA dehydrogenase/oxidase, N-terminal domain"/>
    <property type="match status" value="1"/>
</dbReference>
<dbReference type="InterPro" id="IPR037069">
    <property type="entry name" value="AcylCoA_DH/ox_N_sf"/>
</dbReference>
<dbReference type="GO" id="GO:0005737">
    <property type="term" value="C:cytoplasm"/>
    <property type="evidence" value="ECO:0007669"/>
    <property type="project" value="TreeGrafter"/>
</dbReference>
<dbReference type="Gene3D" id="2.40.110.10">
    <property type="entry name" value="Butyryl-CoA Dehydrogenase, subunit A, domain 2"/>
    <property type="match status" value="1"/>
</dbReference>
<feature type="domain" description="Acyl-CoA dehydrogenase/oxidase N-terminal" evidence="3">
    <location>
        <begin position="6"/>
        <end position="82"/>
    </location>
</feature>
<comment type="similarity">
    <text evidence="2">Belongs to the HpaH/HsaA monooxygenase family.</text>
</comment>
<feature type="domain" description="Acyl-CoA dehydrogenase C-terminal" evidence="4">
    <location>
        <begin position="229"/>
        <end position="361"/>
    </location>
</feature>
<accession>A0A916ZQQ8</accession>
<protein>
    <submittedName>
        <fullName evidence="5">Hydroxylase</fullName>
    </submittedName>
</protein>
<dbReference type="InterPro" id="IPR009100">
    <property type="entry name" value="AcylCoA_DH/oxidase_NM_dom_sf"/>
</dbReference>
<dbReference type="Pfam" id="PF08028">
    <property type="entry name" value="Acyl-CoA_dh_2"/>
    <property type="match status" value="1"/>
</dbReference>
<dbReference type="GO" id="GO:0050660">
    <property type="term" value="F:flavin adenine dinucleotide binding"/>
    <property type="evidence" value="ECO:0007669"/>
    <property type="project" value="InterPro"/>
</dbReference>
<comment type="caution">
    <text evidence="5">The sequence shown here is derived from an EMBL/GenBank/DDBJ whole genome shotgun (WGS) entry which is preliminary data.</text>
</comment>
<dbReference type="SUPFAM" id="SSF47203">
    <property type="entry name" value="Acyl-CoA dehydrogenase C-terminal domain-like"/>
    <property type="match status" value="1"/>
</dbReference>
<evidence type="ECO:0000259" key="3">
    <source>
        <dbReference type="Pfam" id="PF02771"/>
    </source>
</evidence>
<dbReference type="PANTHER" id="PTHR48083:SF5">
    <property type="entry name" value="NRGC PROTEIN"/>
    <property type="match status" value="1"/>
</dbReference>
<proteinExistence type="inferred from homology"/>
<evidence type="ECO:0000256" key="2">
    <source>
        <dbReference type="ARBA" id="ARBA00049661"/>
    </source>
</evidence>
<evidence type="ECO:0000313" key="6">
    <source>
        <dbReference type="Proteomes" id="UP000635071"/>
    </source>
</evidence>
<dbReference type="Pfam" id="PF02771">
    <property type="entry name" value="Acyl-CoA_dh_N"/>
    <property type="match status" value="1"/>
</dbReference>
<organism evidence="5 6">
    <name type="scientific">Sandarakinorhabdus glacialis</name>
    <dbReference type="NCBI Taxonomy" id="1614636"/>
    <lineage>
        <taxon>Bacteria</taxon>
        <taxon>Pseudomonadati</taxon>
        <taxon>Pseudomonadota</taxon>
        <taxon>Alphaproteobacteria</taxon>
        <taxon>Sphingomonadales</taxon>
        <taxon>Sphingosinicellaceae</taxon>
        <taxon>Sandarakinorhabdus</taxon>
    </lineage>
</organism>
<name>A0A916ZQQ8_9SPHN</name>
<dbReference type="PANTHER" id="PTHR48083">
    <property type="entry name" value="MEDIUM-CHAIN SPECIFIC ACYL-COA DEHYDROGENASE, MITOCHONDRIAL-RELATED"/>
    <property type="match status" value="1"/>
</dbReference>
<evidence type="ECO:0000256" key="1">
    <source>
        <dbReference type="ARBA" id="ARBA00023002"/>
    </source>
</evidence>
<reference evidence="5" key="1">
    <citation type="journal article" date="2014" name="Int. J. Syst. Evol. Microbiol.">
        <title>Complete genome sequence of Corynebacterium casei LMG S-19264T (=DSM 44701T), isolated from a smear-ripened cheese.</title>
        <authorList>
            <consortium name="US DOE Joint Genome Institute (JGI-PGF)"/>
            <person name="Walter F."/>
            <person name="Albersmeier A."/>
            <person name="Kalinowski J."/>
            <person name="Ruckert C."/>
        </authorList>
    </citation>
    <scope>NUCLEOTIDE SEQUENCE</scope>
    <source>
        <strain evidence="5">CGMCC 1.15519</strain>
    </source>
</reference>
<dbReference type="Proteomes" id="UP000635071">
    <property type="component" value="Unassembled WGS sequence"/>
</dbReference>
<dbReference type="InterPro" id="IPR013786">
    <property type="entry name" value="AcylCoA_DH/ox_N"/>
</dbReference>
<dbReference type="RefSeq" id="WP_188762284.1">
    <property type="nucleotide sequence ID" value="NZ_BMJM01000004.1"/>
</dbReference>
<dbReference type="GO" id="GO:0003995">
    <property type="term" value="F:acyl-CoA dehydrogenase activity"/>
    <property type="evidence" value="ECO:0007669"/>
    <property type="project" value="TreeGrafter"/>
</dbReference>
<gene>
    <name evidence="5" type="ORF">GCM10011529_14660</name>
</gene>
<dbReference type="InterPro" id="IPR036250">
    <property type="entry name" value="AcylCo_DH-like_C"/>
</dbReference>
<dbReference type="Gene3D" id="1.20.140.10">
    <property type="entry name" value="Butyryl-CoA Dehydrogenase, subunit A, domain 3"/>
    <property type="match status" value="1"/>
</dbReference>
<keyword evidence="6" id="KW-1185">Reference proteome</keyword>
<dbReference type="InterPro" id="IPR046373">
    <property type="entry name" value="Acyl-CoA_Oxase/DH_mid-dom_sf"/>
</dbReference>
<sequence length="382" mass="40014">MTPIEAARALAPEIAARAADTEAQRRLPADLAAKLAAAGLFRLAVPTSLGGSQSTPAEIYRALEILGQADAATGWCAMIAGTTALTSAYLPEPHATEIFGDPGAITGGVFAPMGKATPDGDDYIVSGRWAWASGSANCDWLLGGALIFDDGKLRTLPNGTPDHRMMFFRREDVELIDTWDTSGLRGTGSGDMAVSNVRVPRSRSVSFMTDRPCDPGALYSFPPFGLLAIGIAAVAAGNARGALDDFRALANAKKAAGSSRTLAERGTVQAEYARADAALEAARALVHHDIAAAWGLAVAGQPLDIEVRARLRRAATYLVRTAADVTRTVYDLAGGSAAYATSPLQRRFRDAHVATQHIMVAPATFELTGRVALGLPTDDLAL</sequence>
<dbReference type="InterPro" id="IPR050741">
    <property type="entry name" value="Acyl-CoA_dehydrogenase"/>
</dbReference>
<dbReference type="SUPFAM" id="SSF56645">
    <property type="entry name" value="Acyl-CoA dehydrogenase NM domain-like"/>
    <property type="match status" value="1"/>
</dbReference>
<reference evidence="5" key="2">
    <citation type="submission" date="2020-09" db="EMBL/GenBank/DDBJ databases">
        <authorList>
            <person name="Sun Q."/>
            <person name="Zhou Y."/>
        </authorList>
    </citation>
    <scope>NUCLEOTIDE SEQUENCE</scope>
    <source>
        <strain evidence="5">CGMCC 1.15519</strain>
    </source>
</reference>
<evidence type="ECO:0000313" key="5">
    <source>
        <dbReference type="EMBL" id="GGE09364.1"/>
    </source>
</evidence>
<dbReference type="AlphaFoldDB" id="A0A916ZQQ8"/>